<dbReference type="EMBL" id="JAAIYP010000044">
    <property type="protein sequence ID" value="NFV81865.1"/>
    <property type="molecule type" value="Genomic_DNA"/>
</dbReference>
<sequence>MSHVFKDKPKLLARIRRIRGQVEAIERSLDGGNDCLEVLQLIASVRGAMNGLMGELIEGHVDHHIVKAPTDDARRQGAEELASILRSYLK</sequence>
<dbReference type="PANTHER" id="PTHR33677">
    <property type="entry name" value="TRANSCRIPTIONAL REPRESSOR FRMR-RELATED"/>
    <property type="match status" value="1"/>
</dbReference>
<reference evidence="2 3" key="1">
    <citation type="submission" date="2020-02" db="EMBL/GenBank/DDBJ databases">
        <authorList>
            <person name="Dziuba M."/>
            <person name="Kuznetsov B."/>
            <person name="Mardanov A."/>
            <person name="Ravin N."/>
            <person name="Grouzdev D."/>
        </authorList>
    </citation>
    <scope>NUCLEOTIDE SEQUENCE [LARGE SCALE GENOMIC DNA]</scope>
    <source>
        <strain evidence="2 3">SpK</strain>
    </source>
</reference>
<proteinExistence type="inferred from homology"/>
<organism evidence="2 3">
    <name type="scientific">Magnetospirillum aberrantis SpK</name>
    <dbReference type="NCBI Taxonomy" id="908842"/>
    <lineage>
        <taxon>Bacteria</taxon>
        <taxon>Pseudomonadati</taxon>
        <taxon>Pseudomonadota</taxon>
        <taxon>Alphaproteobacteria</taxon>
        <taxon>Rhodospirillales</taxon>
        <taxon>Rhodospirillaceae</taxon>
        <taxon>Magnetospirillum</taxon>
    </lineage>
</organism>
<dbReference type="InterPro" id="IPR003735">
    <property type="entry name" value="Metal_Tscrpt_repr"/>
</dbReference>
<evidence type="ECO:0000313" key="2">
    <source>
        <dbReference type="EMBL" id="NFV81865.1"/>
    </source>
</evidence>
<evidence type="ECO:0000313" key="3">
    <source>
        <dbReference type="Proteomes" id="UP000480684"/>
    </source>
</evidence>
<gene>
    <name evidence="2" type="ORF">G4223_17270</name>
</gene>
<dbReference type="GO" id="GO:0003677">
    <property type="term" value="F:DNA binding"/>
    <property type="evidence" value="ECO:0007669"/>
    <property type="project" value="InterPro"/>
</dbReference>
<evidence type="ECO:0000256" key="1">
    <source>
        <dbReference type="ARBA" id="ARBA00005260"/>
    </source>
</evidence>
<comment type="caution">
    <text evidence="2">The sequence shown here is derived from an EMBL/GenBank/DDBJ whole genome shotgun (WGS) entry which is preliminary data.</text>
</comment>
<dbReference type="PANTHER" id="PTHR33677:SF5">
    <property type="entry name" value="TRANSCRIPTIONAL REPRESSOR FRMR"/>
    <property type="match status" value="1"/>
</dbReference>
<dbReference type="AlphaFoldDB" id="A0A7C9QVX7"/>
<dbReference type="RefSeq" id="WP_163682313.1">
    <property type="nucleotide sequence ID" value="NZ_JAAIYP010000044.1"/>
</dbReference>
<dbReference type="GO" id="GO:0045892">
    <property type="term" value="P:negative regulation of DNA-templated transcription"/>
    <property type="evidence" value="ECO:0007669"/>
    <property type="project" value="UniProtKB-ARBA"/>
</dbReference>
<dbReference type="CDD" id="cd10153">
    <property type="entry name" value="RcnR-FrmR-like_DUF156"/>
    <property type="match status" value="1"/>
</dbReference>
<dbReference type="Proteomes" id="UP000480684">
    <property type="component" value="Unassembled WGS sequence"/>
</dbReference>
<comment type="similarity">
    <text evidence="1">Belongs to the FrmR/RcnR family.</text>
</comment>
<dbReference type="Gene3D" id="1.20.58.1000">
    <property type="entry name" value="Metal-sensitive repressor, helix protomer"/>
    <property type="match status" value="1"/>
</dbReference>
<name>A0A7C9QVX7_9PROT</name>
<dbReference type="InterPro" id="IPR038390">
    <property type="entry name" value="Metal_Tscrpt_repr_sf"/>
</dbReference>
<accession>A0A7C9QVX7</accession>
<dbReference type="Pfam" id="PF02583">
    <property type="entry name" value="Trns_repr_metal"/>
    <property type="match status" value="1"/>
</dbReference>
<protein>
    <submittedName>
        <fullName evidence="2">Metal/formaldehyde-sensitive transcriptional repressor</fullName>
    </submittedName>
</protein>
<keyword evidence="3" id="KW-1185">Reference proteome</keyword>
<dbReference type="GO" id="GO:0046872">
    <property type="term" value="F:metal ion binding"/>
    <property type="evidence" value="ECO:0007669"/>
    <property type="project" value="InterPro"/>
</dbReference>